<dbReference type="InterPro" id="IPR048052">
    <property type="entry name" value="FM1-like"/>
</dbReference>
<dbReference type="NCBIfam" id="NF033902">
    <property type="entry name" value="iso_D2_wall_anc"/>
    <property type="match status" value="1"/>
</dbReference>
<dbReference type="AlphaFoldDB" id="A0AAJ5W088"/>
<feature type="chain" id="PRO_5042516035" evidence="6">
    <location>
        <begin position="37"/>
        <end position="490"/>
    </location>
</feature>
<keyword evidence="1" id="KW-0134">Cell wall</keyword>
<dbReference type="EMBL" id="CP119321">
    <property type="protein sequence ID" value="WEK12863.1"/>
    <property type="molecule type" value="Genomic_DNA"/>
</dbReference>
<evidence type="ECO:0000256" key="4">
    <source>
        <dbReference type="ARBA" id="ARBA00023088"/>
    </source>
</evidence>
<dbReference type="InterPro" id="IPR032364">
    <property type="entry name" value="GramPos_pilinD1_N"/>
</dbReference>
<proteinExistence type="predicted"/>
<evidence type="ECO:0000256" key="1">
    <source>
        <dbReference type="ARBA" id="ARBA00022512"/>
    </source>
</evidence>
<dbReference type="NCBIfam" id="TIGR04226">
    <property type="entry name" value="RrgB_K2N_iso_D2"/>
    <property type="match status" value="1"/>
</dbReference>
<keyword evidence="5" id="KW-1133">Transmembrane helix</keyword>
<dbReference type="InterPro" id="IPR041033">
    <property type="entry name" value="SpaA_PFL_dom_1"/>
</dbReference>
<dbReference type="InterPro" id="IPR013783">
    <property type="entry name" value="Ig-like_fold"/>
</dbReference>
<evidence type="ECO:0000256" key="5">
    <source>
        <dbReference type="SAM" id="Phobius"/>
    </source>
</evidence>
<keyword evidence="4" id="KW-0572">Peptidoglycan-anchor</keyword>
<gene>
    <name evidence="8" type="ORF">P0Y48_10355</name>
</gene>
<feature type="transmembrane region" description="Helical" evidence="5">
    <location>
        <begin position="458"/>
        <end position="479"/>
    </location>
</feature>
<feature type="signal peptide" evidence="6">
    <location>
        <begin position="1"/>
        <end position="36"/>
    </location>
</feature>
<dbReference type="PROSITE" id="PS51318">
    <property type="entry name" value="TAT"/>
    <property type="match status" value="1"/>
</dbReference>
<organism evidence="8 9">
    <name type="scientific">Candidatus Microbacterium phytovorans</name>
    <dbReference type="NCBI Taxonomy" id="3121374"/>
    <lineage>
        <taxon>Bacteria</taxon>
        <taxon>Bacillati</taxon>
        <taxon>Actinomycetota</taxon>
        <taxon>Actinomycetes</taxon>
        <taxon>Micrococcales</taxon>
        <taxon>Microbacteriaceae</taxon>
        <taxon>Microbacterium</taxon>
    </lineage>
</organism>
<dbReference type="Gene3D" id="2.60.40.10">
    <property type="entry name" value="Immunoglobulins"/>
    <property type="match status" value="2"/>
</dbReference>
<dbReference type="GO" id="GO:0005975">
    <property type="term" value="P:carbohydrate metabolic process"/>
    <property type="evidence" value="ECO:0007669"/>
    <property type="project" value="UniProtKB-ARBA"/>
</dbReference>
<keyword evidence="2" id="KW-0964">Secreted</keyword>
<dbReference type="Proteomes" id="UP001213972">
    <property type="component" value="Chromosome"/>
</dbReference>
<evidence type="ECO:0000256" key="6">
    <source>
        <dbReference type="SAM" id="SignalP"/>
    </source>
</evidence>
<dbReference type="Gene3D" id="2.60.40.740">
    <property type="match status" value="1"/>
</dbReference>
<evidence type="ECO:0000313" key="9">
    <source>
        <dbReference type="Proteomes" id="UP001213972"/>
    </source>
</evidence>
<keyword evidence="5" id="KW-0812">Transmembrane</keyword>
<name>A0AAJ5W088_9MICO</name>
<keyword evidence="5" id="KW-0472">Membrane</keyword>
<dbReference type="PROSITE" id="PS50847">
    <property type="entry name" value="GRAM_POS_ANCHORING"/>
    <property type="match status" value="1"/>
</dbReference>
<evidence type="ECO:0000256" key="3">
    <source>
        <dbReference type="ARBA" id="ARBA00022729"/>
    </source>
</evidence>
<accession>A0AAJ5W088</accession>
<protein>
    <submittedName>
        <fullName evidence="8">SpaH/EbpB family LPXTG-anchored major pilin</fullName>
    </submittedName>
</protein>
<dbReference type="Pfam" id="PF00746">
    <property type="entry name" value="Gram_pos_anchor"/>
    <property type="match status" value="1"/>
</dbReference>
<dbReference type="Pfam" id="PF17802">
    <property type="entry name" value="SpaA"/>
    <property type="match status" value="1"/>
</dbReference>
<dbReference type="NCBIfam" id="TIGR01167">
    <property type="entry name" value="LPXTG_anchor"/>
    <property type="match status" value="1"/>
</dbReference>
<dbReference type="InterPro" id="IPR019931">
    <property type="entry name" value="LPXTG_anchor"/>
</dbReference>
<evidence type="ECO:0000256" key="2">
    <source>
        <dbReference type="ARBA" id="ARBA00022525"/>
    </source>
</evidence>
<dbReference type="InterPro" id="IPR006311">
    <property type="entry name" value="TAT_signal"/>
</dbReference>
<keyword evidence="3 6" id="KW-0732">Signal</keyword>
<dbReference type="Pfam" id="PF16555">
    <property type="entry name" value="GramPos_pilinD1"/>
    <property type="match status" value="1"/>
</dbReference>
<dbReference type="InterPro" id="IPR026466">
    <property type="entry name" value="Fim_isopep_form_D2_dom"/>
</dbReference>
<evidence type="ECO:0000259" key="7">
    <source>
        <dbReference type="PROSITE" id="PS50847"/>
    </source>
</evidence>
<reference evidence="8" key="1">
    <citation type="submission" date="2023-03" db="EMBL/GenBank/DDBJ databases">
        <title>Andean soil-derived lignocellulolytic bacterial consortium as a source of novel taxa and putative plastic-active enzymes.</title>
        <authorList>
            <person name="Diaz-Garcia L."/>
            <person name="Chuvochina M."/>
            <person name="Feuerriegel G."/>
            <person name="Bunk B."/>
            <person name="Sproer C."/>
            <person name="Streit W.R."/>
            <person name="Rodriguez L.M."/>
            <person name="Overmann J."/>
            <person name="Jimenez D.J."/>
        </authorList>
    </citation>
    <scope>NUCLEOTIDE SEQUENCE</scope>
    <source>
        <strain evidence="8">MAG 4610</strain>
    </source>
</reference>
<sequence>MNHSIRNRRAGRWAAAAGAAALALVGAVAAAAPAMAATPYDLPDGPGSLTIHKFEQPSPAGAANDSGEPIDTTGLVALGNVEFTVYPITDIDLTTEAGWDLANDYAADPSLATALGTPIVLTTAADGSTPTQSLPNGAYLVVETDSSGATLPDGSPANVILEAAPFVVTVPVPLGNGEWNSDVNVYPKNSLTQVAKTVDDPDGSGLGSTVTWSIEATVPALPDGESFTEFHFVDTLDGRLEYTAPARLTLDGTPLTFTETHVGADAEGLGGTVTVTLDAASLAALEAAPGGSLVLELDTIVRGTGDIPNTGTVFINEPTTGNGTDTNTVNTYWGAVEILKHAEGDVNAVLTGAVFSVYPTEADANAGTNAIVVDGETTFTTAADGTVVIPGLWAGADAAGSVTYYLKELEAPDGYITSGTPIAVVVSAASLATPVEVAVPNPQEPAISLPLTGGNGTLVLMSAGVGLVALAVGLAVLAARRRRHADATLS</sequence>
<feature type="domain" description="Gram-positive cocci surface proteins LPxTG" evidence="7">
    <location>
        <begin position="449"/>
        <end position="489"/>
    </location>
</feature>
<evidence type="ECO:0000313" key="8">
    <source>
        <dbReference type="EMBL" id="WEK12863.1"/>
    </source>
</evidence>